<dbReference type="Proteomes" id="UP000823886">
    <property type="component" value="Unassembled WGS sequence"/>
</dbReference>
<evidence type="ECO:0000256" key="1">
    <source>
        <dbReference type="SAM" id="Phobius"/>
    </source>
</evidence>
<evidence type="ECO:0000313" key="2">
    <source>
        <dbReference type="EMBL" id="HJC63871.1"/>
    </source>
</evidence>
<reference evidence="2" key="2">
    <citation type="submission" date="2021-04" db="EMBL/GenBank/DDBJ databases">
        <authorList>
            <person name="Gilroy R."/>
        </authorList>
    </citation>
    <scope>NUCLEOTIDE SEQUENCE</scope>
    <source>
        <strain evidence="2">ChiBcec2-3848</strain>
    </source>
</reference>
<gene>
    <name evidence="2" type="ORF">H9753_09695</name>
</gene>
<proteinExistence type="predicted"/>
<evidence type="ECO:0000313" key="3">
    <source>
        <dbReference type="Proteomes" id="UP000823886"/>
    </source>
</evidence>
<dbReference type="AlphaFoldDB" id="A0A9D2PNR8"/>
<feature type="transmembrane region" description="Helical" evidence="1">
    <location>
        <begin position="31"/>
        <end position="53"/>
    </location>
</feature>
<name>A0A9D2PNR8_9FIRM</name>
<accession>A0A9D2PNR8</accession>
<comment type="caution">
    <text evidence="2">The sequence shown here is derived from an EMBL/GenBank/DDBJ whole genome shotgun (WGS) entry which is preliminary data.</text>
</comment>
<keyword evidence="1" id="KW-1133">Transmembrane helix</keyword>
<sequence length="135" mass="14203">MPEIVGMLLGGHSKAAGQQKREWRDSFMKKLFAGVLTAAVVLSIGATGISAAVRGEGCHYGNCGRDRVCDYTVGACYNNKEDCVNSVYTGNGTCIHNGNYVDVDGSGVCDHYEERAAAGTCGQGGHHGNGRGCRR</sequence>
<protein>
    <submittedName>
        <fullName evidence="2">Uncharacterized protein</fullName>
    </submittedName>
</protein>
<organism evidence="2 3">
    <name type="scientific">Candidatus Blautia merdavium</name>
    <dbReference type="NCBI Taxonomy" id="2838494"/>
    <lineage>
        <taxon>Bacteria</taxon>
        <taxon>Bacillati</taxon>
        <taxon>Bacillota</taxon>
        <taxon>Clostridia</taxon>
        <taxon>Lachnospirales</taxon>
        <taxon>Lachnospiraceae</taxon>
        <taxon>Blautia</taxon>
    </lineage>
</organism>
<dbReference type="EMBL" id="DWVZ01000130">
    <property type="protein sequence ID" value="HJC63871.1"/>
    <property type="molecule type" value="Genomic_DNA"/>
</dbReference>
<keyword evidence="1" id="KW-0812">Transmembrane</keyword>
<keyword evidence="1" id="KW-0472">Membrane</keyword>
<reference evidence="2" key="1">
    <citation type="journal article" date="2021" name="PeerJ">
        <title>Extensive microbial diversity within the chicken gut microbiome revealed by metagenomics and culture.</title>
        <authorList>
            <person name="Gilroy R."/>
            <person name="Ravi A."/>
            <person name="Getino M."/>
            <person name="Pursley I."/>
            <person name="Horton D.L."/>
            <person name="Alikhan N.F."/>
            <person name="Baker D."/>
            <person name="Gharbi K."/>
            <person name="Hall N."/>
            <person name="Watson M."/>
            <person name="Adriaenssens E.M."/>
            <person name="Foster-Nyarko E."/>
            <person name="Jarju S."/>
            <person name="Secka A."/>
            <person name="Antonio M."/>
            <person name="Oren A."/>
            <person name="Chaudhuri R.R."/>
            <person name="La Ragione R."/>
            <person name="Hildebrand F."/>
            <person name="Pallen M.J."/>
        </authorList>
    </citation>
    <scope>NUCLEOTIDE SEQUENCE</scope>
    <source>
        <strain evidence="2">ChiBcec2-3848</strain>
    </source>
</reference>